<dbReference type="EMBL" id="JAAFGS010000010">
    <property type="protein sequence ID" value="NGZ77666.1"/>
    <property type="molecule type" value="Genomic_DNA"/>
</dbReference>
<evidence type="ECO:0000313" key="1">
    <source>
        <dbReference type="EMBL" id="NGZ77666.1"/>
    </source>
</evidence>
<proteinExistence type="predicted"/>
<accession>A0ABX0FDM0</accession>
<dbReference type="RefSeq" id="WP_166278499.1">
    <property type="nucleotide sequence ID" value="NZ_JAAFGS010000010.1"/>
</dbReference>
<keyword evidence="2" id="KW-1185">Reference proteome</keyword>
<reference evidence="1 2" key="1">
    <citation type="submission" date="2020-01" db="EMBL/GenBank/DDBJ databases">
        <title>Polyphasic characterisation and genomic insights into a novel alkali tolerant bacterium VR-M41.</title>
        <authorList>
            <person name="Vemuluri V.R."/>
        </authorList>
    </citation>
    <scope>NUCLEOTIDE SEQUENCE [LARGE SCALE GENOMIC DNA]</scope>
    <source>
        <strain evidence="1 2">VR-M41</strain>
    </source>
</reference>
<organism evidence="1 2">
    <name type="scientific">Saccharibacillus alkalitolerans</name>
    <dbReference type="NCBI Taxonomy" id="2705290"/>
    <lineage>
        <taxon>Bacteria</taxon>
        <taxon>Bacillati</taxon>
        <taxon>Bacillota</taxon>
        <taxon>Bacilli</taxon>
        <taxon>Bacillales</taxon>
        <taxon>Paenibacillaceae</taxon>
        <taxon>Saccharibacillus</taxon>
    </lineage>
</organism>
<name>A0ABX0FDM0_9BACL</name>
<protein>
    <recommendedName>
        <fullName evidence="3">Suppressor of fused-like domain-containing protein</fullName>
    </recommendedName>
</protein>
<evidence type="ECO:0008006" key="3">
    <source>
        <dbReference type="Google" id="ProtNLM"/>
    </source>
</evidence>
<dbReference type="Proteomes" id="UP000800303">
    <property type="component" value="Unassembled WGS sequence"/>
</dbReference>
<gene>
    <name evidence="1" type="ORF">GYN08_20445</name>
</gene>
<evidence type="ECO:0000313" key="2">
    <source>
        <dbReference type="Proteomes" id="UP000800303"/>
    </source>
</evidence>
<sequence length="206" mass="23867">MNEYSPDWMSKLPAVRESERIFKAAAMLDALLSPEWEFRYYSYNREWGEGEEMASMRDGEGSHYFALFAGERLMIKGFDHERVESGESAIGIGPVPDEIEEFLREPAFMGDLTTFCLWNLPTNGKWEADKSYSAPDCRLLRILTEEAAYYRDWAAEYFEVELEPETVRRFFDLEPLTPELIALVNDELSLEDLEEDLREIGYPAGV</sequence>
<comment type="caution">
    <text evidence="1">The sequence shown here is derived from an EMBL/GenBank/DDBJ whole genome shotgun (WGS) entry which is preliminary data.</text>
</comment>